<gene>
    <name evidence="1" type="ORF">ES288_A01G235500v1</name>
</gene>
<evidence type="ECO:0000313" key="1">
    <source>
        <dbReference type="EMBL" id="TYH32225.1"/>
    </source>
</evidence>
<sequence length="49" mass="5426">MIGESGPVRPRWGDESAFRFFVVVARGPSMNGGESRAPWLEVSIVLYSK</sequence>
<reference evidence="1 2" key="1">
    <citation type="submission" date="2019-06" db="EMBL/GenBank/DDBJ databases">
        <title>WGS assembly of Gossypium darwinii.</title>
        <authorList>
            <person name="Chen Z.J."/>
            <person name="Sreedasyam A."/>
            <person name="Ando A."/>
            <person name="Song Q."/>
            <person name="De L."/>
            <person name="Hulse-Kemp A."/>
            <person name="Ding M."/>
            <person name="Ye W."/>
            <person name="Kirkbride R."/>
            <person name="Jenkins J."/>
            <person name="Plott C."/>
            <person name="Lovell J."/>
            <person name="Lin Y.-M."/>
            <person name="Vaughn R."/>
            <person name="Liu B."/>
            <person name="Li W."/>
            <person name="Simpson S."/>
            <person name="Scheffler B."/>
            <person name="Saski C."/>
            <person name="Grover C."/>
            <person name="Hu G."/>
            <person name="Conover J."/>
            <person name="Carlson J."/>
            <person name="Shu S."/>
            <person name="Boston L."/>
            <person name="Williams M."/>
            <person name="Peterson D."/>
            <person name="Mcgee K."/>
            <person name="Jones D."/>
            <person name="Wendel J."/>
            <person name="Stelly D."/>
            <person name="Grimwood J."/>
            <person name="Schmutz J."/>
        </authorList>
    </citation>
    <scope>NUCLEOTIDE SEQUENCE [LARGE SCALE GENOMIC DNA]</scope>
    <source>
        <strain evidence="1">1808015.09</strain>
    </source>
</reference>
<proteinExistence type="predicted"/>
<dbReference type="AlphaFoldDB" id="A0A5D2HPV1"/>
<dbReference type="EMBL" id="CM017688">
    <property type="protein sequence ID" value="TYH32225.1"/>
    <property type="molecule type" value="Genomic_DNA"/>
</dbReference>
<name>A0A5D2HPV1_GOSDA</name>
<protein>
    <submittedName>
        <fullName evidence="1">Uncharacterized protein</fullName>
    </submittedName>
</protein>
<evidence type="ECO:0000313" key="2">
    <source>
        <dbReference type="Proteomes" id="UP000323506"/>
    </source>
</evidence>
<accession>A0A5D2HPV1</accession>
<organism evidence="1 2">
    <name type="scientific">Gossypium darwinii</name>
    <name type="common">Darwin's cotton</name>
    <name type="synonym">Gossypium barbadense var. darwinii</name>
    <dbReference type="NCBI Taxonomy" id="34276"/>
    <lineage>
        <taxon>Eukaryota</taxon>
        <taxon>Viridiplantae</taxon>
        <taxon>Streptophyta</taxon>
        <taxon>Embryophyta</taxon>
        <taxon>Tracheophyta</taxon>
        <taxon>Spermatophyta</taxon>
        <taxon>Magnoliopsida</taxon>
        <taxon>eudicotyledons</taxon>
        <taxon>Gunneridae</taxon>
        <taxon>Pentapetalae</taxon>
        <taxon>rosids</taxon>
        <taxon>malvids</taxon>
        <taxon>Malvales</taxon>
        <taxon>Malvaceae</taxon>
        <taxon>Malvoideae</taxon>
        <taxon>Gossypium</taxon>
    </lineage>
</organism>
<dbReference type="Proteomes" id="UP000323506">
    <property type="component" value="Chromosome A01"/>
</dbReference>
<keyword evidence="2" id="KW-1185">Reference proteome</keyword>